<gene>
    <name evidence="1" type="ORF">ACFSQP_07955</name>
</gene>
<keyword evidence="2" id="KW-1185">Reference proteome</keyword>
<comment type="caution">
    <text evidence="1">The sequence shown here is derived from an EMBL/GenBank/DDBJ whole genome shotgun (WGS) entry which is preliminary data.</text>
</comment>
<dbReference type="RefSeq" id="WP_376893166.1">
    <property type="nucleotide sequence ID" value="NZ_JBHULS010000002.1"/>
</dbReference>
<evidence type="ECO:0000313" key="1">
    <source>
        <dbReference type="EMBL" id="MFD2551745.1"/>
    </source>
</evidence>
<protein>
    <submittedName>
        <fullName evidence="1">Uncharacterized protein</fullName>
    </submittedName>
</protein>
<name>A0ABW5KTT6_9FLAO</name>
<sequence length="117" mass="13332">MTTMLVEGKTFFGGGSKLAIDNIPANAVDKIEVIDNYNEIAFLKDLVDSEEMAMNVQLKQDKKDFVFGDIEVGKGNQDFYKAHSNMFYYSPKTDINFIGNLNNTAEQVLTYKDYFEF</sequence>
<dbReference type="Proteomes" id="UP001597472">
    <property type="component" value="Unassembled WGS sequence"/>
</dbReference>
<proteinExistence type="predicted"/>
<organism evidence="1 2">
    <name type="scientific">Bizionia sediminis</name>
    <dbReference type="NCBI Taxonomy" id="1737064"/>
    <lineage>
        <taxon>Bacteria</taxon>
        <taxon>Pseudomonadati</taxon>
        <taxon>Bacteroidota</taxon>
        <taxon>Flavobacteriia</taxon>
        <taxon>Flavobacteriales</taxon>
        <taxon>Flavobacteriaceae</taxon>
        <taxon>Bizionia</taxon>
    </lineage>
</organism>
<dbReference type="EMBL" id="JBHULS010000002">
    <property type="protein sequence ID" value="MFD2551745.1"/>
    <property type="molecule type" value="Genomic_DNA"/>
</dbReference>
<evidence type="ECO:0000313" key="2">
    <source>
        <dbReference type="Proteomes" id="UP001597472"/>
    </source>
</evidence>
<reference evidence="2" key="1">
    <citation type="journal article" date="2019" name="Int. J. Syst. Evol. Microbiol.">
        <title>The Global Catalogue of Microorganisms (GCM) 10K type strain sequencing project: providing services to taxonomists for standard genome sequencing and annotation.</title>
        <authorList>
            <consortium name="The Broad Institute Genomics Platform"/>
            <consortium name="The Broad Institute Genome Sequencing Center for Infectious Disease"/>
            <person name="Wu L."/>
            <person name="Ma J."/>
        </authorList>
    </citation>
    <scope>NUCLEOTIDE SEQUENCE [LARGE SCALE GENOMIC DNA]</scope>
    <source>
        <strain evidence="2">KCTC 42587</strain>
    </source>
</reference>
<accession>A0ABW5KTT6</accession>